<name>A0A6A4X6K8_AMPAM</name>
<dbReference type="EMBL" id="VIIS01000068">
    <property type="protein sequence ID" value="KAF0313853.1"/>
    <property type="molecule type" value="Genomic_DNA"/>
</dbReference>
<dbReference type="OrthoDB" id="7249367at2759"/>
<organism evidence="1 2">
    <name type="scientific">Amphibalanus amphitrite</name>
    <name type="common">Striped barnacle</name>
    <name type="synonym">Balanus amphitrite</name>
    <dbReference type="NCBI Taxonomy" id="1232801"/>
    <lineage>
        <taxon>Eukaryota</taxon>
        <taxon>Metazoa</taxon>
        <taxon>Ecdysozoa</taxon>
        <taxon>Arthropoda</taxon>
        <taxon>Crustacea</taxon>
        <taxon>Multicrustacea</taxon>
        <taxon>Cirripedia</taxon>
        <taxon>Thoracica</taxon>
        <taxon>Thoracicalcarea</taxon>
        <taxon>Balanomorpha</taxon>
        <taxon>Balanoidea</taxon>
        <taxon>Balanidae</taxon>
        <taxon>Amphibalaninae</taxon>
        <taxon>Amphibalanus</taxon>
    </lineage>
</organism>
<evidence type="ECO:0000313" key="1">
    <source>
        <dbReference type="EMBL" id="KAF0313853.1"/>
    </source>
</evidence>
<dbReference type="AlphaFoldDB" id="A0A6A4X6K8"/>
<comment type="caution">
    <text evidence="1">The sequence shown here is derived from an EMBL/GenBank/DDBJ whole genome shotgun (WGS) entry which is preliminary data.</text>
</comment>
<keyword evidence="2" id="KW-1185">Reference proteome</keyword>
<sequence>MQTCLYKALIVAPTDVTLQTHLTSMGPGFVWDAASLLGLLTEDDLRNLLMDPDAVRAWLRRQHQLPETQRPAGLPADLRSPRDLCDLLLNMPLLSRALRESVPDMWEYHQRFSTNLMEKYSTYDLESYETYHEKVMSQALKWNYMAFIFHTTLGMDRQTALRAACRVGVELRRLLDDPETAREFERRRHRFPDPWGVLPFLLRRPL</sequence>
<evidence type="ECO:0000313" key="2">
    <source>
        <dbReference type="Proteomes" id="UP000440578"/>
    </source>
</evidence>
<dbReference type="Proteomes" id="UP000440578">
    <property type="component" value="Unassembled WGS sequence"/>
</dbReference>
<reference evidence="1 2" key="1">
    <citation type="submission" date="2019-07" db="EMBL/GenBank/DDBJ databases">
        <title>Draft genome assembly of a fouling barnacle, Amphibalanus amphitrite (Darwin, 1854): The first reference genome for Thecostraca.</title>
        <authorList>
            <person name="Kim W."/>
        </authorList>
    </citation>
    <scope>NUCLEOTIDE SEQUENCE [LARGE SCALE GENOMIC DNA]</scope>
    <source>
        <strain evidence="1">SNU_AA5</strain>
        <tissue evidence="1">Soma without cirri and trophi</tissue>
    </source>
</reference>
<gene>
    <name evidence="1" type="ORF">FJT64_015664</name>
</gene>
<protein>
    <submittedName>
        <fullName evidence="1">Uncharacterized protein</fullName>
    </submittedName>
</protein>
<proteinExistence type="predicted"/>
<accession>A0A6A4X6K8</accession>